<dbReference type="EMBL" id="JABBCX010000001">
    <property type="protein sequence ID" value="NMF47251.1"/>
    <property type="molecule type" value="Genomic_DNA"/>
</dbReference>
<feature type="transmembrane region" description="Helical" evidence="1">
    <location>
        <begin position="31"/>
        <end position="51"/>
    </location>
</feature>
<protein>
    <submittedName>
        <fullName evidence="4">Acyltransferase</fullName>
    </submittedName>
</protein>
<dbReference type="AlphaFoldDB" id="A0A7X9YF31"/>
<feature type="transmembrane region" description="Helical" evidence="1">
    <location>
        <begin position="72"/>
        <end position="91"/>
    </location>
</feature>
<feature type="domain" description="Acyltransferase 3" evidence="2">
    <location>
        <begin position="5"/>
        <end position="317"/>
    </location>
</feature>
<feature type="transmembrane region" description="Helical" evidence="1">
    <location>
        <begin position="7"/>
        <end position="25"/>
    </location>
</feature>
<feature type="transmembrane region" description="Helical" evidence="1">
    <location>
        <begin position="281"/>
        <end position="297"/>
    </location>
</feature>
<reference evidence="4 5" key="1">
    <citation type="submission" date="2020-04" db="EMBL/GenBank/DDBJ databases">
        <title>Genome Sequencing and Assembley of Pseudoalteromonas artica.</title>
        <authorList>
            <person name="Akerly B."/>
            <person name="Cook G."/>
        </authorList>
    </citation>
    <scope>NUCLEOTIDE SEQUENCE [LARGE SCALE GENOMIC DNA]</scope>
    <source>
        <strain evidence="4 5">NEC-BIFX-0059</strain>
    </source>
</reference>
<proteinExistence type="predicted"/>
<keyword evidence="1" id="KW-0472">Membrane</keyword>
<gene>
    <name evidence="4" type="ORF">HHL01_03490</name>
</gene>
<dbReference type="GO" id="GO:0016747">
    <property type="term" value="F:acyltransferase activity, transferring groups other than amino-acyl groups"/>
    <property type="evidence" value="ECO:0007669"/>
    <property type="project" value="InterPro"/>
</dbReference>
<keyword evidence="4" id="KW-0808">Transferase</keyword>
<feature type="transmembrane region" description="Helical" evidence="1">
    <location>
        <begin position="165"/>
        <end position="185"/>
    </location>
</feature>
<dbReference type="RefSeq" id="WP_170071065.1">
    <property type="nucleotide sequence ID" value="NZ_JABBCX010000001.1"/>
</dbReference>
<feature type="transmembrane region" description="Helical" evidence="1">
    <location>
        <begin position="242"/>
        <end position="261"/>
    </location>
</feature>
<organism evidence="4 5">
    <name type="scientific">Pseudoalteromonas arctica</name>
    <dbReference type="NCBI Taxonomy" id="394751"/>
    <lineage>
        <taxon>Bacteria</taxon>
        <taxon>Pseudomonadati</taxon>
        <taxon>Pseudomonadota</taxon>
        <taxon>Gammaproteobacteria</taxon>
        <taxon>Alteromonadales</taxon>
        <taxon>Pseudoalteromonadaceae</taxon>
        <taxon>Pseudoalteromonas</taxon>
    </lineage>
</organism>
<dbReference type="InterPro" id="IPR050879">
    <property type="entry name" value="Acyltransferase_3"/>
</dbReference>
<evidence type="ECO:0000259" key="3">
    <source>
        <dbReference type="Pfam" id="PF19040"/>
    </source>
</evidence>
<sequence length="652" mass="74799">MQFRKDINGLRALAVIGVVLFHFNATWLPGGFAGVDVFFVISGFLMTGIIFKGIEQKNFSIMRFYVARANRIIPALAVLCFVMLLFGWLYLPPLDYQLLGKHALSSISFLSNITYWTEAGYFDAASHEKWLLHTWSLSVEWQFYIIYPLVLVFIHKFTTIKLMNYLIIAATFLGFVFCVFASFNWPNAAYYLLPTRAWEMMIGGVAYLFPIVISNKKKIILERLGLILIIGSYFIVTKEDAWPGYAALLPVLGAFFVILAARDESFVTGNVVFQKIGAWSYSIYLWHWPLVVGIYYYTLNDIYIFLGIALSILLGFISNRYIEKIRFKNGFHSARAYLKCKPLYIMLFISILSLSVIANKGDNYWVNNLDSTGYKTYSLLFNRDKENDDWGVDSDGGQNFSKCNFNSLSLTDEIKVRLKQCALTSNPGVLIIGDSHSKDLFGMVSSAFENDFIVGITNTQGCRPHTQKKDCQEYYLKIKHFLINNSHIFEHVIYEQAGFYLFLDENNNQGNREMFKKLALTDKVENIAINEVYAKQVSNYLAEVSEAIPVTWFGSRVEPHFSSQHILNKGCAYKFDLRDGHKLIFNELDKVIEEEASALDNVKFLSQNKLIDYNFQEDFMTCESLFWTDGDHLSSIGEEVFGERLPDDFLVF</sequence>
<dbReference type="PANTHER" id="PTHR23028">
    <property type="entry name" value="ACETYLTRANSFERASE"/>
    <property type="match status" value="1"/>
</dbReference>
<feature type="transmembrane region" description="Helical" evidence="1">
    <location>
        <begin position="197"/>
        <end position="213"/>
    </location>
</feature>
<feature type="transmembrane region" description="Helical" evidence="1">
    <location>
        <begin position="343"/>
        <end position="361"/>
    </location>
</feature>
<feature type="transmembrane region" description="Helical" evidence="1">
    <location>
        <begin position="303"/>
        <end position="322"/>
    </location>
</feature>
<dbReference type="GO" id="GO:0016020">
    <property type="term" value="C:membrane"/>
    <property type="evidence" value="ECO:0007669"/>
    <property type="project" value="TreeGrafter"/>
</dbReference>
<keyword evidence="1" id="KW-1133">Transmembrane helix</keyword>
<keyword evidence="1" id="KW-0812">Transmembrane</keyword>
<comment type="caution">
    <text evidence="4">The sequence shown here is derived from an EMBL/GenBank/DDBJ whole genome shotgun (WGS) entry which is preliminary data.</text>
</comment>
<dbReference type="InterPro" id="IPR043968">
    <property type="entry name" value="SGNH"/>
</dbReference>
<dbReference type="InterPro" id="IPR002656">
    <property type="entry name" value="Acyl_transf_3_dom"/>
</dbReference>
<evidence type="ECO:0000313" key="5">
    <source>
        <dbReference type="Proteomes" id="UP000519126"/>
    </source>
</evidence>
<evidence type="ECO:0000256" key="1">
    <source>
        <dbReference type="SAM" id="Phobius"/>
    </source>
</evidence>
<feature type="transmembrane region" description="Helical" evidence="1">
    <location>
        <begin position="141"/>
        <end position="158"/>
    </location>
</feature>
<dbReference type="Pfam" id="PF19040">
    <property type="entry name" value="SGNH"/>
    <property type="match status" value="1"/>
</dbReference>
<name>A0A7X9YF31_9GAMM</name>
<dbReference type="GO" id="GO:0009103">
    <property type="term" value="P:lipopolysaccharide biosynthetic process"/>
    <property type="evidence" value="ECO:0007669"/>
    <property type="project" value="TreeGrafter"/>
</dbReference>
<dbReference type="Proteomes" id="UP000519126">
    <property type="component" value="Unassembled WGS sequence"/>
</dbReference>
<keyword evidence="4" id="KW-0012">Acyltransferase</keyword>
<feature type="transmembrane region" description="Helical" evidence="1">
    <location>
        <begin position="220"/>
        <end position="236"/>
    </location>
</feature>
<evidence type="ECO:0000259" key="2">
    <source>
        <dbReference type="Pfam" id="PF01757"/>
    </source>
</evidence>
<evidence type="ECO:0000313" key="4">
    <source>
        <dbReference type="EMBL" id="NMF47251.1"/>
    </source>
</evidence>
<dbReference type="Pfam" id="PF01757">
    <property type="entry name" value="Acyl_transf_3"/>
    <property type="match status" value="1"/>
</dbReference>
<dbReference type="PANTHER" id="PTHR23028:SF53">
    <property type="entry name" value="ACYL_TRANSF_3 DOMAIN-CONTAINING PROTEIN"/>
    <property type="match status" value="1"/>
</dbReference>
<feature type="domain" description="SGNH" evidence="3">
    <location>
        <begin position="417"/>
        <end position="643"/>
    </location>
</feature>
<accession>A0A7X9YF31</accession>